<dbReference type="InterPro" id="IPR036390">
    <property type="entry name" value="WH_DNA-bd_sf"/>
</dbReference>
<dbReference type="GO" id="GO:0045892">
    <property type="term" value="P:negative regulation of DNA-templated transcription"/>
    <property type="evidence" value="ECO:0007669"/>
    <property type="project" value="TreeGrafter"/>
</dbReference>
<organism evidence="6 7">
    <name type="scientific">Brevibacterium siliguriense</name>
    <dbReference type="NCBI Taxonomy" id="1136497"/>
    <lineage>
        <taxon>Bacteria</taxon>
        <taxon>Bacillati</taxon>
        <taxon>Actinomycetota</taxon>
        <taxon>Actinomycetes</taxon>
        <taxon>Micrococcales</taxon>
        <taxon>Brevibacteriaceae</taxon>
        <taxon>Brevibacterium</taxon>
    </lineage>
</organism>
<keyword evidence="2 6" id="KW-0238">DNA-binding</keyword>
<dbReference type="Gene3D" id="1.10.10.10">
    <property type="entry name" value="Winged helix-like DNA-binding domain superfamily/Winged helix DNA-binding domain"/>
    <property type="match status" value="1"/>
</dbReference>
<keyword evidence="3" id="KW-0804">Transcription</keyword>
<evidence type="ECO:0000256" key="2">
    <source>
        <dbReference type="ARBA" id="ARBA00023125"/>
    </source>
</evidence>
<dbReference type="SUPFAM" id="SSF55781">
    <property type="entry name" value="GAF domain-like"/>
    <property type="match status" value="1"/>
</dbReference>
<dbReference type="Gene3D" id="3.30.450.40">
    <property type="match status" value="1"/>
</dbReference>
<accession>A0A1H1PZ99</accession>
<keyword evidence="1" id="KW-0805">Transcription regulation</keyword>
<reference evidence="7" key="1">
    <citation type="submission" date="2016-10" db="EMBL/GenBank/DDBJ databases">
        <authorList>
            <person name="Varghese N."/>
            <person name="Submissions S."/>
        </authorList>
    </citation>
    <scope>NUCLEOTIDE SEQUENCE [LARGE SCALE GENOMIC DNA]</scope>
    <source>
        <strain evidence="7">DSM 23676</strain>
    </source>
</reference>
<dbReference type="OrthoDB" id="8479143at2"/>
<protein>
    <submittedName>
        <fullName evidence="6">DNA-binding transcriptional regulator, IclR family</fullName>
    </submittedName>
</protein>
<dbReference type="RefSeq" id="WP_092010965.1">
    <property type="nucleotide sequence ID" value="NZ_LT629766.1"/>
</dbReference>
<keyword evidence="7" id="KW-1185">Reference proteome</keyword>
<dbReference type="PANTHER" id="PTHR30136:SF35">
    <property type="entry name" value="HTH-TYPE TRANSCRIPTIONAL REGULATOR RV1719"/>
    <property type="match status" value="1"/>
</dbReference>
<evidence type="ECO:0000313" key="7">
    <source>
        <dbReference type="Proteomes" id="UP000199597"/>
    </source>
</evidence>
<evidence type="ECO:0000256" key="3">
    <source>
        <dbReference type="ARBA" id="ARBA00023163"/>
    </source>
</evidence>
<evidence type="ECO:0000259" key="4">
    <source>
        <dbReference type="PROSITE" id="PS51077"/>
    </source>
</evidence>
<dbReference type="EMBL" id="LT629766">
    <property type="protein sequence ID" value="SDS16528.1"/>
    <property type="molecule type" value="Genomic_DNA"/>
</dbReference>
<dbReference type="InterPro" id="IPR014757">
    <property type="entry name" value="Tscrpt_reg_IclR_C"/>
</dbReference>
<proteinExistence type="predicted"/>
<dbReference type="Pfam" id="PF09339">
    <property type="entry name" value="HTH_IclR"/>
    <property type="match status" value="1"/>
</dbReference>
<dbReference type="Pfam" id="PF01614">
    <property type="entry name" value="IclR_C"/>
    <property type="match status" value="1"/>
</dbReference>
<dbReference type="AlphaFoldDB" id="A0A1H1PZ99"/>
<evidence type="ECO:0000256" key="1">
    <source>
        <dbReference type="ARBA" id="ARBA00023015"/>
    </source>
</evidence>
<dbReference type="GO" id="GO:0003700">
    <property type="term" value="F:DNA-binding transcription factor activity"/>
    <property type="evidence" value="ECO:0007669"/>
    <property type="project" value="TreeGrafter"/>
</dbReference>
<gene>
    <name evidence="6" type="ORF">SAMN04489752_1120</name>
</gene>
<dbReference type="STRING" id="1136497.SAMN04489752_1120"/>
<dbReference type="InterPro" id="IPR050707">
    <property type="entry name" value="HTH_MetabolicPath_Reg"/>
</dbReference>
<dbReference type="PANTHER" id="PTHR30136">
    <property type="entry name" value="HELIX-TURN-HELIX TRANSCRIPTIONAL REGULATOR, ICLR FAMILY"/>
    <property type="match status" value="1"/>
</dbReference>
<feature type="domain" description="HTH iclR-type" evidence="4">
    <location>
        <begin position="5"/>
        <end position="66"/>
    </location>
</feature>
<dbReference type="GO" id="GO:0003677">
    <property type="term" value="F:DNA binding"/>
    <property type="evidence" value="ECO:0007669"/>
    <property type="project" value="UniProtKB-KW"/>
</dbReference>
<dbReference type="Proteomes" id="UP000199597">
    <property type="component" value="Chromosome I"/>
</dbReference>
<dbReference type="PROSITE" id="PS51077">
    <property type="entry name" value="HTH_ICLR"/>
    <property type="match status" value="1"/>
</dbReference>
<dbReference type="InterPro" id="IPR029016">
    <property type="entry name" value="GAF-like_dom_sf"/>
</dbReference>
<dbReference type="SUPFAM" id="SSF46785">
    <property type="entry name" value="Winged helix' DNA-binding domain"/>
    <property type="match status" value="1"/>
</dbReference>
<dbReference type="PROSITE" id="PS51078">
    <property type="entry name" value="ICLR_ED"/>
    <property type="match status" value="1"/>
</dbReference>
<name>A0A1H1PZ99_9MICO</name>
<evidence type="ECO:0000259" key="5">
    <source>
        <dbReference type="PROSITE" id="PS51078"/>
    </source>
</evidence>
<evidence type="ECO:0000313" key="6">
    <source>
        <dbReference type="EMBL" id="SDS16528.1"/>
    </source>
</evidence>
<sequence length="237" mass="25065">MTSTHRTVTRIVRILESAARAGDRGVALSTLARELDAPKSSVHGFVRGLCAEGYLAETADGYVLGSGVAHVLGPAENSVVLLIEDVLAEISARTGETVTVAVRVGTSVVYVHSLPADYEVCYAPRLKVRRPLLPTSSGKLFFAFAPKTGDSELLASFDPETRARLETELPAIRDSGIALNQGETVPDVSAVAAGVFVDRVLSAAITIAGPITRTKEHIEHYGTIARELLDGAGFGRL</sequence>
<dbReference type="InterPro" id="IPR036388">
    <property type="entry name" value="WH-like_DNA-bd_sf"/>
</dbReference>
<dbReference type="InterPro" id="IPR005471">
    <property type="entry name" value="Tscrpt_reg_IclR_N"/>
</dbReference>
<feature type="domain" description="IclR-ED" evidence="5">
    <location>
        <begin position="60"/>
        <end position="237"/>
    </location>
</feature>